<dbReference type="InterPro" id="IPR014710">
    <property type="entry name" value="RmlC-like_jellyroll"/>
</dbReference>
<evidence type="ECO:0000259" key="4">
    <source>
        <dbReference type="PROSITE" id="PS01124"/>
    </source>
</evidence>
<evidence type="ECO:0000256" key="1">
    <source>
        <dbReference type="ARBA" id="ARBA00023015"/>
    </source>
</evidence>
<dbReference type="InterPro" id="IPR009057">
    <property type="entry name" value="Homeodomain-like_sf"/>
</dbReference>
<name>A0ABT8KZL3_9BACT</name>
<dbReference type="CDD" id="cd06976">
    <property type="entry name" value="cupin_MtlR-like_N"/>
    <property type="match status" value="1"/>
</dbReference>
<dbReference type="PANTHER" id="PTHR43280">
    <property type="entry name" value="ARAC-FAMILY TRANSCRIPTIONAL REGULATOR"/>
    <property type="match status" value="1"/>
</dbReference>
<dbReference type="InterPro" id="IPR018062">
    <property type="entry name" value="HTH_AraC-typ_CS"/>
</dbReference>
<feature type="domain" description="HTH araC/xylS-type" evidence="4">
    <location>
        <begin position="186"/>
        <end position="284"/>
    </location>
</feature>
<accession>A0ABT8KZL3</accession>
<dbReference type="PROSITE" id="PS01124">
    <property type="entry name" value="HTH_ARAC_FAMILY_2"/>
    <property type="match status" value="1"/>
</dbReference>
<dbReference type="PROSITE" id="PS00041">
    <property type="entry name" value="HTH_ARAC_FAMILY_1"/>
    <property type="match status" value="1"/>
</dbReference>
<dbReference type="Gene3D" id="1.10.10.60">
    <property type="entry name" value="Homeodomain-like"/>
    <property type="match status" value="2"/>
</dbReference>
<sequence>MKPILIQVPTYGDYSFRISNETVPHFYNPFHFHQELEITYVLKSHGTRFIGDSIERFDIDDLVLVGSNLPHCWKNEAEYFEPGTDLEAQAIVIQFKADFAGQLFQLIELQHIDQLIKSATQGIKFLDKIKPVIKQKLFDLIESKGARRVTQLIDLLEVMANTKEKRTLCKAYAITNITSENLGRLNKILEYTLQNYKEHITLEEISDLVHLTPNAFCRYFKLHTRKTYREFVNELRIANVCRLIQETSMSMTEIAFVSGFNNISHFIKTFKKLKKVKPTEYRKNTEGTL</sequence>
<dbReference type="SUPFAM" id="SSF46689">
    <property type="entry name" value="Homeodomain-like"/>
    <property type="match status" value="2"/>
</dbReference>
<dbReference type="EMBL" id="JAUJEB010000001">
    <property type="protein sequence ID" value="MDN5210869.1"/>
    <property type="molecule type" value="Genomic_DNA"/>
</dbReference>
<protein>
    <submittedName>
        <fullName evidence="5">AraC family transcriptional regulator</fullName>
    </submittedName>
</protein>
<evidence type="ECO:0000256" key="2">
    <source>
        <dbReference type="ARBA" id="ARBA00023125"/>
    </source>
</evidence>
<keyword evidence="6" id="KW-1185">Reference proteome</keyword>
<keyword evidence="2" id="KW-0238">DNA-binding</keyword>
<reference evidence="5" key="1">
    <citation type="submission" date="2023-06" db="EMBL/GenBank/DDBJ databases">
        <title>Genomic of Agaribacillus aureum.</title>
        <authorList>
            <person name="Wang G."/>
        </authorList>
    </citation>
    <scope>NUCLEOTIDE SEQUENCE</scope>
    <source>
        <strain evidence="5">BMA12</strain>
    </source>
</reference>
<dbReference type="Proteomes" id="UP001172083">
    <property type="component" value="Unassembled WGS sequence"/>
</dbReference>
<dbReference type="RefSeq" id="WP_346756209.1">
    <property type="nucleotide sequence ID" value="NZ_JAUJEB010000001.1"/>
</dbReference>
<dbReference type="InterPro" id="IPR011051">
    <property type="entry name" value="RmlC_Cupin_sf"/>
</dbReference>
<dbReference type="PANTHER" id="PTHR43280:SF27">
    <property type="entry name" value="TRANSCRIPTIONAL REGULATOR MTLR"/>
    <property type="match status" value="1"/>
</dbReference>
<evidence type="ECO:0000313" key="6">
    <source>
        <dbReference type="Proteomes" id="UP001172083"/>
    </source>
</evidence>
<dbReference type="SMART" id="SM00342">
    <property type="entry name" value="HTH_ARAC"/>
    <property type="match status" value="1"/>
</dbReference>
<dbReference type="SUPFAM" id="SSF51182">
    <property type="entry name" value="RmlC-like cupins"/>
    <property type="match status" value="1"/>
</dbReference>
<comment type="caution">
    <text evidence="5">The sequence shown here is derived from an EMBL/GenBank/DDBJ whole genome shotgun (WGS) entry which is preliminary data.</text>
</comment>
<proteinExistence type="predicted"/>
<dbReference type="Gene3D" id="2.60.120.10">
    <property type="entry name" value="Jelly Rolls"/>
    <property type="match status" value="1"/>
</dbReference>
<keyword evidence="1" id="KW-0805">Transcription regulation</keyword>
<gene>
    <name evidence="5" type="ORF">QQ020_02380</name>
</gene>
<dbReference type="InterPro" id="IPR018060">
    <property type="entry name" value="HTH_AraC"/>
</dbReference>
<dbReference type="Pfam" id="PF12833">
    <property type="entry name" value="HTH_18"/>
    <property type="match status" value="1"/>
</dbReference>
<keyword evidence="3" id="KW-0804">Transcription</keyword>
<organism evidence="5 6">
    <name type="scientific">Agaribacillus aureus</name>
    <dbReference type="NCBI Taxonomy" id="3051825"/>
    <lineage>
        <taxon>Bacteria</taxon>
        <taxon>Pseudomonadati</taxon>
        <taxon>Bacteroidota</taxon>
        <taxon>Cytophagia</taxon>
        <taxon>Cytophagales</taxon>
        <taxon>Splendidivirgaceae</taxon>
        <taxon>Agaribacillus</taxon>
    </lineage>
</organism>
<evidence type="ECO:0000313" key="5">
    <source>
        <dbReference type="EMBL" id="MDN5210869.1"/>
    </source>
</evidence>
<evidence type="ECO:0000256" key="3">
    <source>
        <dbReference type="ARBA" id="ARBA00023163"/>
    </source>
</evidence>